<comment type="caution">
    <text evidence="13">The sequence shown here is derived from an EMBL/GenBank/DDBJ whole genome shotgun (WGS) entry which is preliminary data.</text>
</comment>
<keyword evidence="11" id="KW-0732">Signal</keyword>
<evidence type="ECO:0000256" key="5">
    <source>
        <dbReference type="ARBA" id="ARBA00022840"/>
    </source>
</evidence>
<dbReference type="Pfam" id="PF00005">
    <property type="entry name" value="ABC_tran"/>
    <property type="match status" value="1"/>
</dbReference>
<evidence type="ECO:0000256" key="9">
    <source>
        <dbReference type="SAM" id="MobiDB-lite"/>
    </source>
</evidence>
<dbReference type="SMART" id="SM00382">
    <property type="entry name" value="AAA"/>
    <property type="match status" value="1"/>
</dbReference>
<name>A0ABP0LAU7_9DINO</name>
<comment type="subcellular location">
    <subcellularLocation>
        <location evidence="1">Cell inner membrane</location>
        <topology evidence="1">Multi-pass membrane protein</topology>
    </subcellularLocation>
</comment>
<feature type="signal peptide" evidence="11">
    <location>
        <begin position="1"/>
        <end position="20"/>
    </location>
</feature>
<dbReference type="InterPro" id="IPR025857">
    <property type="entry name" value="MacB_PCD"/>
</dbReference>
<feature type="region of interest" description="Disordered" evidence="9">
    <location>
        <begin position="105"/>
        <end position="156"/>
    </location>
</feature>
<dbReference type="EMBL" id="CAXAMM010015414">
    <property type="protein sequence ID" value="CAK9036284.1"/>
    <property type="molecule type" value="Genomic_DNA"/>
</dbReference>
<evidence type="ECO:0000256" key="2">
    <source>
        <dbReference type="ARBA" id="ARBA00022475"/>
    </source>
</evidence>
<evidence type="ECO:0000256" key="4">
    <source>
        <dbReference type="ARBA" id="ARBA00022741"/>
    </source>
</evidence>
<dbReference type="Gene3D" id="3.40.50.300">
    <property type="entry name" value="P-loop containing nucleotide triphosphate hydrolases"/>
    <property type="match status" value="1"/>
</dbReference>
<evidence type="ECO:0000256" key="10">
    <source>
        <dbReference type="SAM" id="Phobius"/>
    </source>
</evidence>
<dbReference type="PANTHER" id="PTHR43738:SF2">
    <property type="entry name" value="ABC TRANSPORTER PERMEASE"/>
    <property type="match status" value="1"/>
</dbReference>
<evidence type="ECO:0000256" key="7">
    <source>
        <dbReference type="ARBA" id="ARBA00023136"/>
    </source>
</evidence>
<keyword evidence="4" id="KW-0547">Nucleotide-binding</keyword>
<proteinExistence type="inferred from homology"/>
<evidence type="ECO:0000259" key="12">
    <source>
        <dbReference type="PROSITE" id="PS50893"/>
    </source>
</evidence>
<keyword evidence="2" id="KW-1003">Cell membrane</keyword>
<reference evidence="13 14" key="1">
    <citation type="submission" date="2024-02" db="EMBL/GenBank/DDBJ databases">
        <authorList>
            <person name="Chen Y."/>
            <person name="Shah S."/>
            <person name="Dougan E. K."/>
            <person name="Thang M."/>
            <person name="Chan C."/>
        </authorList>
    </citation>
    <scope>NUCLEOTIDE SEQUENCE [LARGE SCALE GENOMIC DNA]</scope>
</reference>
<dbReference type="InterPro" id="IPR021253">
    <property type="entry name" value="ZrgA-like"/>
</dbReference>
<dbReference type="GO" id="GO:0005524">
    <property type="term" value="F:ATP binding"/>
    <property type="evidence" value="ECO:0007669"/>
    <property type="project" value="UniProtKB-KW"/>
</dbReference>
<dbReference type="Proteomes" id="UP001642464">
    <property type="component" value="Unassembled WGS sequence"/>
</dbReference>
<feature type="domain" description="ABC transporter" evidence="12">
    <location>
        <begin position="197"/>
        <end position="447"/>
    </location>
</feature>
<organism evidence="13 14">
    <name type="scientific">Durusdinium trenchii</name>
    <dbReference type="NCBI Taxonomy" id="1381693"/>
    <lineage>
        <taxon>Eukaryota</taxon>
        <taxon>Sar</taxon>
        <taxon>Alveolata</taxon>
        <taxon>Dinophyceae</taxon>
        <taxon>Suessiales</taxon>
        <taxon>Symbiodiniaceae</taxon>
        <taxon>Durusdinium</taxon>
    </lineage>
</organism>
<sequence>MNARTFVVVLSLSLTAPVLADEEHRELGAHVHGHGTLNIAVENSRVELELEAPGMDIVGFEHAAKTEEHKTAIESAKTRLEDPLSLFKVSDAADCKLADAKINIEPGKEGEGHSHEHDHNEGHDHGDDGHDHEAKVDGKEDHDHGHKHEDSEKESHTAFHASYAIDCAKPESITSIVFEYFNAFAGAQELDVTVVTAKIQNKYEVSRDKPTLELAEGLLARGERVLIVGPSGSGKSTFLSLLAGIVVPSQGRLEVLGTEASALSSLARDRFRAEHFGIIFQMFNLLPYGSVIDNVVLPLSFAARRRARVAASGGAYKEAKRLLANLGLNDQALQSRAASRLSVGQQQRVAAARALIGRPEIVLADEPTSALDRGSQTAFLDLLFSEISSAQSTLLMVSHDESLSGHFDRVLRFEDIISGEATQSFADTISGTDLIVGARSGSLQLLLYSVFRIGNATNNVTWKSYEEISRLPDVDWIVPISLGDSHRGFRVLGTTTEYFSRYKYRDGQSLDLKEGEIFGDLFDAVIGSDVAEALGYKVGDNIVVAHGVGSVSFIEHQDKPFRVSGILQKTGTPVDKTLHVSLEAIEAIHIDWQSGMPLPGESIPAEEVRQMNLAPKAVTAALVGLKSRIATFRVQRAVNEYRAEPLSAIIPGAALQELWGLVGTAETALAAISAMVVATALLGMVTTVLTTLNERRREMAILRSVGARPTTILGLFVIEGAFLTISGVVLGVAMLYGALWAAGPTIDRLYGLDLAITAPSASDLTTLAAIVLAGVMVSIIPAVRAYRLSVADGMMVRT</sequence>
<feature type="transmembrane region" description="Helical" evidence="10">
    <location>
        <begin position="668"/>
        <end position="692"/>
    </location>
</feature>
<gene>
    <name evidence="13" type="ORF">SCF082_LOCUS21659</name>
</gene>
<evidence type="ECO:0000313" key="14">
    <source>
        <dbReference type="Proteomes" id="UP001642464"/>
    </source>
</evidence>
<dbReference type="Pfam" id="PF12704">
    <property type="entry name" value="MacB_PCD"/>
    <property type="match status" value="1"/>
</dbReference>
<dbReference type="SUPFAM" id="SSF52540">
    <property type="entry name" value="P-loop containing nucleoside triphosphate hydrolases"/>
    <property type="match status" value="1"/>
</dbReference>
<evidence type="ECO:0000256" key="6">
    <source>
        <dbReference type="ARBA" id="ARBA00022989"/>
    </source>
</evidence>
<dbReference type="InterPro" id="IPR003593">
    <property type="entry name" value="AAA+_ATPase"/>
</dbReference>
<keyword evidence="14" id="KW-1185">Reference proteome</keyword>
<keyword evidence="3 10" id="KW-0812">Transmembrane</keyword>
<dbReference type="Pfam" id="PF02687">
    <property type="entry name" value="FtsX"/>
    <property type="match status" value="1"/>
</dbReference>
<dbReference type="InterPro" id="IPR027417">
    <property type="entry name" value="P-loop_NTPase"/>
</dbReference>
<dbReference type="InterPro" id="IPR051125">
    <property type="entry name" value="ABC-4/HrtB_transporter"/>
</dbReference>
<dbReference type="PANTHER" id="PTHR43738">
    <property type="entry name" value="ABC TRANSPORTER, MEMBRANE PROTEIN"/>
    <property type="match status" value="1"/>
</dbReference>
<evidence type="ECO:0000256" key="1">
    <source>
        <dbReference type="ARBA" id="ARBA00004429"/>
    </source>
</evidence>
<dbReference type="InterPro" id="IPR003838">
    <property type="entry name" value="ABC3_permease_C"/>
</dbReference>
<keyword evidence="13" id="KW-0449">Lipoprotein</keyword>
<feature type="transmembrane region" description="Helical" evidence="10">
    <location>
        <begin position="713"/>
        <end position="739"/>
    </location>
</feature>
<evidence type="ECO:0000313" key="13">
    <source>
        <dbReference type="EMBL" id="CAK9036284.1"/>
    </source>
</evidence>
<protein>
    <submittedName>
        <fullName evidence="13">Lipoprotein-releasing system ATP-binding protein LolD</fullName>
    </submittedName>
</protein>
<keyword evidence="5 13" id="KW-0067">ATP-binding</keyword>
<accession>A0ABP0LAU7</accession>
<dbReference type="Pfam" id="PF10986">
    <property type="entry name" value="ZrgA"/>
    <property type="match status" value="1"/>
</dbReference>
<dbReference type="PROSITE" id="PS50893">
    <property type="entry name" value="ABC_TRANSPORTER_2"/>
    <property type="match status" value="1"/>
</dbReference>
<evidence type="ECO:0000256" key="11">
    <source>
        <dbReference type="SAM" id="SignalP"/>
    </source>
</evidence>
<dbReference type="InterPro" id="IPR003439">
    <property type="entry name" value="ABC_transporter-like_ATP-bd"/>
</dbReference>
<keyword evidence="7 10" id="KW-0472">Membrane</keyword>
<feature type="transmembrane region" description="Helical" evidence="10">
    <location>
        <begin position="767"/>
        <end position="786"/>
    </location>
</feature>
<feature type="chain" id="PRO_5046334539" evidence="11">
    <location>
        <begin position="21"/>
        <end position="798"/>
    </location>
</feature>
<evidence type="ECO:0000256" key="8">
    <source>
        <dbReference type="ARBA" id="ARBA00038388"/>
    </source>
</evidence>
<evidence type="ECO:0000256" key="3">
    <source>
        <dbReference type="ARBA" id="ARBA00022692"/>
    </source>
</evidence>
<keyword evidence="6 10" id="KW-1133">Transmembrane helix</keyword>
<feature type="compositionally biased region" description="Basic and acidic residues" evidence="9">
    <location>
        <begin position="106"/>
        <end position="156"/>
    </location>
</feature>
<comment type="similarity">
    <text evidence="8">Belongs to the ABC transporter superfamily. Macrolide exporter (TC 3.A.1.122) family.</text>
</comment>